<sequence>MSSSSSYTLFTAESEGRGINSDRKQEMTRRMNPHGSWSPFISTDLTKAEPDRSNEGRETSGYKTYSRL</sequence>
<reference evidence="2 3" key="2">
    <citation type="journal article" date="2023" name="Mol. Biol. Evol.">
        <title>Genomics of Secondarily Temperate Adaptation in the Only Non-Antarctic Icefish.</title>
        <authorList>
            <person name="Rivera-Colon A.G."/>
            <person name="Rayamajhi N."/>
            <person name="Minhas B.F."/>
            <person name="Madrigal G."/>
            <person name="Bilyk K.T."/>
            <person name="Yoon V."/>
            <person name="Hune M."/>
            <person name="Gregory S."/>
            <person name="Cheng C.H.C."/>
            <person name="Catchen J.M."/>
        </authorList>
    </citation>
    <scope>NUCLEOTIDE SEQUENCE [LARGE SCALE GENOMIC DNA]</scope>
    <source>
        <strain evidence="2">JMC-PN-2008</strain>
    </source>
</reference>
<evidence type="ECO:0000256" key="1">
    <source>
        <dbReference type="SAM" id="MobiDB-lite"/>
    </source>
</evidence>
<organism evidence="2 3">
    <name type="scientific">Eleginops maclovinus</name>
    <name type="common">Patagonian blennie</name>
    <name type="synonym">Eleginus maclovinus</name>
    <dbReference type="NCBI Taxonomy" id="56733"/>
    <lineage>
        <taxon>Eukaryota</taxon>
        <taxon>Metazoa</taxon>
        <taxon>Chordata</taxon>
        <taxon>Craniata</taxon>
        <taxon>Vertebrata</taxon>
        <taxon>Euteleostomi</taxon>
        <taxon>Actinopterygii</taxon>
        <taxon>Neopterygii</taxon>
        <taxon>Teleostei</taxon>
        <taxon>Neoteleostei</taxon>
        <taxon>Acanthomorphata</taxon>
        <taxon>Eupercaria</taxon>
        <taxon>Perciformes</taxon>
        <taxon>Notothenioidei</taxon>
        <taxon>Eleginopidae</taxon>
        <taxon>Eleginops</taxon>
    </lineage>
</organism>
<evidence type="ECO:0000313" key="2">
    <source>
        <dbReference type="EMBL" id="KAK5861629.1"/>
    </source>
</evidence>
<comment type="caution">
    <text evidence="2">The sequence shown here is derived from an EMBL/GenBank/DDBJ whole genome shotgun (WGS) entry which is preliminary data.</text>
</comment>
<feature type="compositionally biased region" description="Basic and acidic residues" evidence="1">
    <location>
        <begin position="14"/>
        <end position="29"/>
    </location>
</feature>
<accession>A0AAN8AMF3</accession>
<gene>
    <name evidence="2" type="ORF">PBY51_017089</name>
</gene>
<evidence type="ECO:0000313" key="3">
    <source>
        <dbReference type="Proteomes" id="UP001346869"/>
    </source>
</evidence>
<feature type="compositionally biased region" description="Polar residues" evidence="1">
    <location>
        <begin position="1"/>
        <end position="11"/>
    </location>
</feature>
<feature type="region of interest" description="Disordered" evidence="1">
    <location>
        <begin position="1"/>
        <end position="68"/>
    </location>
</feature>
<reference evidence="2 3" key="1">
    <citation type="journal article" date="2023" name="Genes (Basel)">
        <title>Chromosome-Level Genome Assembly and Circadian Gene Repertoire of the Patagonia Blennie Eleginops maclovinus-The Closest Ancestral Proxy of Antarctic Cryonotothenioids.</title>
        <authorList>
            <person name="Cheng C.C."/>
            <person name="Rivera-Colon A.G."/>
            <person name="Minhas B.F."/>
            <person name="Wilson L."/>
            <person name="Rayamajhi N."/>
            <person name="Vargas-Chacoff L."/>
            <person name="Catchen J.M."/>
        </authorList>
    </citation>
    <scope>NUCLEOTIDE SEQUENCE [LARGE SCALE GENOMIC DNA]</scope>
    <source>
        <strain evidence="2">JMC-PN-2008</strain>
    </source>
</reference>
<dbReference type="Proteomes" id="UP001346869">
    <property type="component" value="Unassembled WGS sequence"/>
</dbReference>
<keyword evidence="3" id="KW-1185">Reference proteome</keyword>
<proteinExistence type="predicted"/>
<dbReference type="AlphaFoldDB" id="A0AAN8AMF3"/>
<name>A0AAN8AMF3_ELEMC</name>
<dbReference type="EMBL" id="JAUZQC010000012">
    <property type="protein sequence ID" value="KAK5861629.1"/>
    <property type="molecule type" value="Genomic_DNA"/>
</dbReference>
<feature type="compositionally biased region" description="Basic and acidic residues" evidence="1">
    <location>
        <begin position="46"/>
        <end position="60"/>
    </location>
</feature>
<protein>
    <submittedName>
        <fullName evidence="2">Uncharacterized protein</fullName>
    </submittedName>
</protein>